<dbReference type="OrthoDB" id="8912324at2"/>
<dbReference type="Pfam" id="PF14375">
    <property type="entry name" value="Cys_rich_CWC"/>
    <property type="match status" value="1"/>
</dbReference>
<evidence type="ECO:0000313" key="1">
    <source>
        <dbReference type="EMBL" id="AVO43094.1"/>
    </source>
</evidence>
<name>A0A2S0N4L3_9BURK</name>
<dbReference type="AlphaFoldDB" id="A0A2S0N4L3"/>
<dbReference type="Proteomes" id="UP000239326">
    <property type="component" value="Chromosome"/>
</dbReference>
<sequence length="73" mass="7737">MTTPLPEFATAAVLRCPLCEQDNACSMAACEDAAQCWCMGTRVSPLALARVASQDRQRRCLCAACAQADAADI</sequence>
<dbReference type="KEGG" id="simp:C6571_05790"/>
<gene>
    <name evidence="1" type="ORF">C6571_05790</name>
</gene>
<keyword evidence="2" id="KW-1185">Reference proteome</keyword>
<protein>
    <recommendedName>
        <fullName evidence="3">Cysteine-rich CWC family protein</fullName>
    </recommendedName>
</protein>
<evidence type="ECO:0000313" key="2">
    <source>
        <dbReference type="Proteomes" id="UP000239326"/>
    </source>
</evidence>
<accession>A0A2S0N4L3</accession>
<evidence type="ECO:0008006" key="3">
    <source>
        <dbReference type="Google" id="ProtNLM"/>
    </source>
</evidence>
<organism evidence="1 2">
    <name type="scientific">Simplicispira suum</name>
    <dbReference type="NCBI Taxonomy" id="2109915"/>
    <lineage>
        <taxon>Bacteria</taxon>
        <taxon>Pseudomonadati</taxon>
        <taxon>Pseudomonadota</taxon>
        <taxon>Betaproteobacteria</taxon>
        <taxon>Burkholderiales</taxon>
        <taxon>Comamonadaceae</taxon>
        <taxon>Simplicispira</taxon>
    </lineage>
</organism>
<proteinExistence type="predicted"/>
<dbReference type="EMBL" id="CP027669">
    <property type="protein sequence ID" value="AVO43094.1"/>
    <property type="molecule type" value="Genomic_DNA"/>
</dbReference>
<dbReference type="RefSeq" id="WP_106448069.1">
    <property type="nucleotide sequence ID" value="NZ_CP027669.1"/>
</dbReference>
<dbReference type="InterPro" id="IPR032720">
    <property type="entry name" value="Cys_rich_CWC"/>
</dbReference>
<reference evidence="1 2" key="1">
    <citation type="submission" date="2018-03" db="EMBL/GenBank/DDBJ databases">
        <title>Genome sequencing of Simplicispira sp.</title>
        <authorList>
            <person name="Kim S.-J."/>
            <person name="Heo J."/>
            <person name="Kwon S.-W."/>
        </authorList>
    </citation>
    <scope>NUCLEOTIDE SEQUENCE [LARGE SCALE GENOMIC DNA]</scope>
    <source>
        <strain evidence="1 2">SC1-8</strain>
    </source>
</reference>